<keyword evidence="8" id="KW-0585">Phenylalanine catabolism</keyword>
<keyword evidence="13" id="KW-0670">Pyruvate</keyword>
<dbReference type="Proteomes" id="UP000275078">
    <property type="component" value="Unassembled WGS sequence"/>
</dbReference>
<keyword evidence="14" id="KW-1185">Reference proteome</keyword>
<evidence type="ECO:0000313" key="14">
    <source>
        <dbReference type="Proteomes" id="UP000275078"/>
    </source>
</evidence>
<gene>
    <name evidence="13" type="ORF">BJ508DRAFT_175254</name>
</gene>
<keyword evidence="5" id="KW-0677">Repeat</keyword>
<name>A0A3N4HTG0_ASCIM</name>
<feature type="binding site" evidence="10">
    <location>
        <position position="407"/>
    </location>
    <ligand>
        <name>Fe cation</name>
        <dbReference type="ChEBI" id="CHEBI:24875"/>
    </ligand>
</feature>
<evidence type="ECO:0000256" key="6">
    <source>
        <dbReference type="ARBA" id="ARBA00022878"/>
    </source>
</evidence>
<dbReference type="PIRSF" id="PIRSF009283">
    <property type="entry name" value="HPP_dOase"/>
    <property type="match status" value="1"/>
</dbReference>
<dbReference type="InterPro" id="IPR029068">
    <property type="entry name" value="Glyas_Bleomycin-R_OHBP_Dase"/>
</dbReference>
<dbReference type="EMBL" id="ML119732">
    <property type="protein sequence ID" value="RPA77112.1"/>
    <property type="molecule type" value="Genomic_DNA"/>
</dbReference>
<dbReference type="InterPro" id="IPR041735">
    <property type="entry name" value="4OHPhenylPyrv_dOase_C"/>
</dbReference>
<feature type="region of interest" description="Disordered" evidence="11">
    <location>
        <begin position="1"/>
        <end position="21"/>
    </location>
</feature>
<keyword evidence="13" id="KW-0223">Dioxygenase</keyword>
<dbReference type="GO" id="GO:0006559">
    <property type="term" value="P:L-phenylalanine catabolic process"/>
    <property type="evidence" value="ECO:0007669"/>
    <property type="project" value="UniProtKB-UniPathway"/>
</dbReference>
<dbReference type="InterPro" id="IPR004360">
    <property type="entry name" value="Glyas_Fos-R_dOase_dom"/>
</dbReference>
<dbReference type="PROSITE" id="PS51819">
    <property type="entry name" value="VOC"/>
    <property type="match status" value="2"/>
</dbReference>
<protein>
    <recommendedName>
        <fullName evidence="3 9">4-hydroxyphenylpyruvate dioxygenase</fullName>
    </recommendedName>
</protein>
<feature type="compositionally biased region" description="Pro residues" evidence="11">
    <location>
        <begin position="1"/>
        <end position="12"/>
    </location>
</feature>
<reference evidence="13 14" key="1">
    <citation type="journal article" date="2018" name="Nat. Ecol. Evol.">
        <title>Pezizomycetes genomes reveal the molecular basis of ectomycorrhizal truffle lifestyle.</title>
        <authorList>
            <person name="Murat C."/>
            <person name="Payen T."/>
            <person name="Noel B."/>
            <person name="Kuo A."/>
            <person name="Morin E."/>
            <person name="Chen J."/>
            <person name="Kohler A."/>
            <person name="Krizsan K."/>
            <person name="Balestrini R."/>
            <person name="Da Silva C."/>
            <person name="Montanini B."/>
            <person name="Hainaut M."/>
            <person name="Levati E."/>
            <person name="Barry K.W."/>
            <person name="Belfiori B."/>
            <person name="Cichocki N."/>
            <person name="Clum A."/>
            <person name="Dockter R.B."/>
            <person name="Fauchery L."/>
            <person name="Guy J."/>
            <person name="Iotti M."/>
            <person name="Le Tacon F."/>
            <person name="Lindquist E.A."/>
            <person name="Lipzen A."/>
            <person name="Malagnac F."/>
            <person name="Mello A."/>
            <person name="Molinier V."/>
            <person name="Miyauchi S."/>
            <person name="Poulain J."/>
            <person name="Riccioni C."/>
            <person name="Rubini A."/>
            <person name="Sitrit Y."/>
            <person name="Splivallo R."/>
            <person name="Traeger S."/>
            <person name="Wang M."/>
            <person name="Zifcakova L."/>
            <person name="Wipf D."/>
            <person name="Zambonelli A."/>
            <person name="Paolocci F."/>
            <person name="Nowrousian M."/>
            <person name="Ottonello S."/>
            <person name="Baldrian P."/>
            <person name="Spatafora J.W."/>
            <person name="Henrissat B."/>
            <person name="Nagy L.G."/>
            <person name="Aury J.M."/>
            <person name="Wincker P."/>
            <person name="Grigoriev I.V."/>
            <person name="Bonfante P."/>
            <person name="Martin F.M."/>
        </authorList>
    </citation>
    <scope>NUCLEOTIDE SEQUENCE [LARGE SCALE GENOMIC DNA]</scope>
    <source>
        <strain evidence="13 14">RN42</strain>
    </source>
</reference>
<dbReference type="PANTHER" id="PTHR11959:SF1">
    <property type="entry name" value="4-HYDROXYPHENYLPYRUVATE DIOXYGENASE"/>
    <property type="match status" value="1"/>
</dbReference>
<dbReference type="Pfam" id="PF00903">
    <property type="entry name" value="Glyoxalase"/>
    <property type="match status" value="1"/>
</dbReference>
<evidence type="ECO:0000256" key="2">
    <source>
        <dbReference type="ARBA" id="ARBA00005877"/>
    </source>
</evidence>
<keyword evidence="13" id="KW-0560">Oxidoreductase</keyword>
<dbReference type="InterPro" id="IPR037523">
    <property type="entry name" value="VOC_core"/>
</dbReference>
<dbReference type="GO" id="GO:0003868">
    <property type="term" value="F:4-hydroxyphenylpyruvate dioxygenase activity"/>
    <property type="evidence" value="ECO:0007669"/>
    <property type="project" value="InterPro"/>
</dbReference>
<sequence>MAPPVATSPPSTPSLASAIPHTTTGQESSINAFHHLHLYVSNAKIFSGYLCSHMGFTPYAYRGFETGSRHIGSHVVRNNNIVLILSSPLKAPTALNFTLNERQRSCLETYIEEDMNAVDEKGNPITAEERELRRITAHLVKHGDAVYDVAFQVDDCATTYNHAVQNGAISVQKPITHRDEFGSVTTATIRTYGDTVHTLIQAEGKYKSQEGCFLPGYKLKGPEAKVWEQITELQVVDHCVGNMDWDGMDEACDFYAKTLNFHRFWSIDDATLATEFSSLSSTVMASSNEKVKMPINEPAVGKKKSQIEEYVEYNGNTPGVQHIALRTNDIVSTVSKMKQRGVEFIQIPEVYYEVLQDRLKSEGCENMVTEDWAMVKKLGIMVDFDKGGYLLQLFTKPLMDRPTVFIEIIQRHNFEGFGAGNFKSLFQAIEREQAARGNL</sequence>
<evidence type="ECO:0000256" key="7">
    <source>
        <dbReference type="ARBA" id="ARBA00023004"/>
    </source>
</evidence>
<comment type="pathway">
    <text evidence="1">Amino-acid degradation; L-phenylalanine degradation; acetoacetate and fumarate from L-phenylalanine: step 3/6.</text>
</comment>
<keyword evidence="7 10" id="KW-0408">Iron</keyword>
<dbReference type="Gene3D" id="3.10.180.10">
    <property type="entry name" value="2,3-Dihydroxybiphenyl 1,2-Dioxygenase, domain 1"/>
    <property type="match status" value="2"/>
</dbReference>
<evidence type="ECO:0000259" key="12">
    <source>
        <dbReference type="PROSITE" id="PS51819"/>
    </source>
</evidence>
<dbReference type="GO" id="GO:0006572">
    <property type="term" value="P:L-tyrosine catabolic process"/>
    <property type="evidence" value="ECO:0007669"/>
    <property type="project" value="UniProtKB-KW"/>
</dbReference>
<dbReference type="NCBIfam" id="TIGR01263">
    <property type="entry name" value="4HPPD"/>
    <property type="match status" value="1"/>
</dbReference>
<keyword evidence="6" id="KW-0828">Tyrosine catabolism</keyword>
<proteinExistence type="inferred from homology"/>
<comment type="cofactor">
    <cofactor evidence="10">
        <name>Fe cation</name>
        <dbReference type="ChEBI" id="CHEBI:24875"/>
    </cofactor>
    <text evidence="10">Binds 1 Fe cation per subunit.</text>
</comment>
<dbReference type="InterPro" id="IPR005956">
    <property type="entry name" value="4OHPhenylPyrv_dOase"/>
</dbReference>
<keyword evidence="4 10" id="KW-0479">Metal-binding</keyword>
<evidence type="ECO:0000256" key="5">
    <source>
        <dbReference type="ARBA" id="ARBA00022737"/>
    </source>
</evidence>
<dbReference type="AlphaFoldDB" id="A0A3N4HTG0"/>
<evidence type="ECO:0000256" key="10">
    <source>
        <dbReference type="PIRSR" id="PIRSR009283-1"/>
    </source>
</evidence>
<evidence type="ECO:0000256" key="3">
    <source>
        <dbReference type="ARBA" id="ARBA00013222"/>
    </source>
</evidence>
<dbReference type="STRING" id="1160509.A0A3N4HTG0"/>
<feature type="domain" description="VOC" evidence="12">
    <location>
        <begin position="32"/>
        <end position="202"/>
    </location>
</feature>
<dbReference type="PANTHER" id="PTHR11959">
    <property type="entry name" value="4-HYDROXYPHENYLPYRUVATE DIOXYGENASE"/>
    <property type="match status" value="1"/>
</dbReference>
<evidence type="ECO:0000256" key="8">
    <source>
        <dbReference type="ARBA" id="ARBA00023232"/>
    </source>
</evidence>
<dbReference type="UniPathway" id="UPA00139">
    <property type="reaction ID" value="UER00362"/>
</dbReference>
<dbReference type="GO" id="GO:0046872">
    <property type="term" value="F:metal ion binding"/>
    <property type="evidence" value="ECO:0007669"/>
    <property type="project" value="UniProtKB-KW"/>
</dbReference>
<comment type="similarity">
    <text evidence="2 9">Belongs to the 4HPPD family.</text>
</comment>
<evidence type="ECO:0000256" key="11">
    <source>
        <dbReference type="SAM" id="MobiDB-lite"/>
    </source>
</evidence>
<dbReference type="SUPFAM" id="SSF54593">
    <property type="entry name" value="Glyoxalase/Bleomycin resistance protein/Dihydroxybiphenyl dioxygenase"/>
    <property type="match status" value="1"/>
</dbReference>
<accession>A0A3N4HTG0</accession>
<dbReference type="CDD" id="cd08342">
    <property type="entry name" value="HPPD_N_like"/>
    <property type="match status" value="1"/>
</dbReference>
<dbReference type="OrthoDB" id="414569at2759"/>
<dbReference type="CDD" id="cd07250">
    <property type="entry name" value="HPPD_C_like"/>
    <property type="match status" value="1"/>
</dbReference>
<dbReference type="InterPro" id="IPR041736">
    <property type="entry name" value="4OHPhenylPyrv_dOase_N"/>
</dbReference>
<dbReference type="FunFam" id="3.10.180.10:FF:000001">
    <property type="entry name" value="4-hydroxyphenylpyruvate dioxygenase"/>
    <property type="match status" value="1"/>
</dbReference>
<organism evidence="13 14">
    <name type="scientific">Ascobolus immersus RN42</name>
    <dbReference type="NCBI Taxonomy" id="1160509"/>
    <lineage>
        <taxon>Eukaryota</taxon>
        <taxon>Fungi</taxon>
        <taxon>Dikarya</taxon>
        <taxon>Ascomycota</taxon>
        <taxon>Pezizomycotina</taxon>
        <taxon>Pezizomycetes</taxon>
        <taxon>Pezizales</taxon>
        <taxon>Ascobolaceae</taxon>
        <taxon>Ascobolus</taxon>
    </lineage>
</organism>
<evidence type="ECO:0000256" key="4">
    <source>
        <dbReference type="ARBA" id="ARBA00022723"/>
    </source>
</evidence>
<feature type="binding site" evidence="10">
    <location>
        <position position="322"/>
    </location>
    <ligand>
        <name>Fe cation</name>
        <dbReference type="ChEBI" id="CHEBI:24875"/>
    </ligand>
</feature>
<evidence type="ECO:0000256" key="1">
    <source>
        <dbReference type="ARBA" id="ARBA00005162"/>
    </source>
</evidence>
<evidence type="ECO:0000256" key="9">
    <source>
        <dbReference type="PIRNR" id="PIRNR009283"/>
    </source>
</evidence>
<evidence type="ECO:0000313" key="13">
    <source>
        <dbReference type="EMBL" id="RPA77112.1"/>
    </source>
</evidence>
<feature type="binding site" evidence="10">
    <location>
        <position position="238"/>
    </location>
    <ligand>
        <name>Fe cation</name>
        <dbReference type="ChEBI" id="CHEBI:24875"/>
    </ligand>
</feature>
<feature type="domain" description="VOC" evidence="12">
    <location>
        <begin position="235"/>
        <end position="396"/>
    </location>
</feature>